<evidence type="ECO:0000256" key="2">
    <source>
        <dbReference type="SAM" id="SignalP"/>
    </source>
</evidence>
<name>A0A8J3N3W5_9CHLR</name>
<protein>
    <recommendedName>
        <fullName evidence="3">DUF4352 domain-containing protein</fullName>
    </recommendedName>
</protein>
<evidence type="ECO:0000256" key="1">
    <source>
        <dbReference type="ARBA" id="ARBA00022729"/>
    </source>
</evidence>
<proteinExistence type="predicted"/>
<accession>A0A8J3N3W5</accession>
<keyword evidence="1 2" id="KW-0732">Signal</keyword>
<dbReference type="Gene3D" id="2.60.40.1240">
    <property type="match status" value="1"/>
</dbReference>
<gene>
    <name evidence="4" type="ORF">KSF_048860</name>
</gene>
<dbReference type="RefSeq" id="WP_220205550.1">
    <property type="nucleotide sequence ID" value="NZ_BNJK01000001.1"/>
</dbReference>
<keyword evidence="5" id="KW-1185">Reference proteome</keyword>
<feature type="domain" description="DUF4352" evidence="3">
    <location>
        <begin position="110"/>
        <end position="205"/>
    </location>
</feature>
<dbReference type="AlphaFoldDB" id="A0A8J3N3W5"/>
<organism evidence="4 5">
    <name type="scientific">Reticulibacter mediterranei</name>
    <dbReference type="NCBI Taxonomy" id="2778369"/>
    <lineage>
        <taxon>Bacteria</taxon>
        <taxon>Bacillati</taxon>
        <taxon>Chloroflexota</taxon>
        <taxon>Ktedonobacteria</taxon>
        <taxon>Ktedonobacterales</taxon>
        <taxon>Reticulibacteraceae</taxon>
        <taxon>Reticulibacter</taxon>
    </lineage>
</organism>
<feature type="chain" id="PRO_5035176932" description="DUF4352 domain-containing protein" evidence="2">
    <location>
        <begin position="37"/>
        <end position="213"/>
    </location>
</feature>
<dbReference type="PROSITE" id="PS51257">
    <property type="entry name" value="PROKAR_LIPOPROTEIN"/>
    <property type="match status" value="1"/>
</dbReference>
<evidence type="ECO:0000259" key="3">
    <source>
        <dbReference type="Pfam" id="PF11611"/>
    </source>
</evidence>
<comment type="caution">
    <text evidence="4">The sequence shown here is derived from an EMBL/GenBank/DDBJ whole genome shotgun (WGS) entry which is preliminary data.</text>
</comment>
<dbReference type="InterPro" id="IPR029051">
    <property type="entry name" value="DUF4352"/>
</dbReference>
<evidence type="ECO:0000313" key="5">
    <source>
        <dbReference type="Proteomes" id="UP000597444"/>
    </source>
</evidence>
<reference evidence="4" key="1">
    <citation type="submission" date="2020-10" db="EMBL/GenBank/DDBJ databases">
        <title>Taxonomic study of unclassified bacteria belonging to the class Ktedonobacteria.</title>
        <authorList>
            <person name="Yabe S."/>
            <person name="Wang C.M."/>
            <person name="Zheng Y."/>
            <person name="Sakai Y."/>
            <person name="Cavaletti L."/>
            <person name="Monciardini P."/>
            <person name="Donadio S."/>
        </authorList>
    </citation>
    <scope>NUCLEOTIDE SEQUENCE</scope>
    <source>
        <strain evidence="4">ID150040</strain>
    </source>
</reference>
<dbReference type="EMBL" id="BNJK01000001">
    <property type="protein sequence ID" value="GHO94838.1"/>
    <property type="molecule type" value="Genomic_DNA"/>
</dbReference>
<sequence>MLYKSRQQYVMLAALSFCACLLLVGCGDGIPNVANAASVATGTPVQKAASSPGQVATMPTSGKTATVGITAAAGTPIQSNGAAPIEIATSTPVPGGSSTSQQIVLKDRALVINTVSRQKGANPDPVAINIAITIKNTGDRSIQNQAAFFQLVSAGGDFFGQTNSSDNFYGSIASHTIRSGTITFQLPALATKNLRLMYRSEVSSEALLVPINA</sequence>
<dbReference type="InterPro" id="IPR029050">
    <property type="entry name" value="Immunoprotect_excell_Ig-like"/>
</dbReference>
<dbReference type="Pfam" id="PF11611">
    <property type="entry name" value="DUF4352"/>
    <property type="match status" value="1"/>
</dbReference>
<dbReference type="Proteomes" id="UP000597444">
    <property type="component" value="Unassembled WGS sequence"/>
</dbReference>
<feature type="signal peptide" evidence="2">
    <location>
        <begin position="1"/>
        <end position="36"/>
    </location>
</feature>
<evidence type="ECO:0000313" key="4">
    <source>
        <dbReference type="EMBL" id="GHO94838.1"/>
    </source>
</evidence>